<evidence type="ECO:0000256" key="3">
    <source>
        <dbReference type="ARBA" id="ARBA00022679"/>
    </source>
</evidence>
<dbReference type="InterPro" id="IPR006235">
    <property type="entry name" value="OAc-hSer/O-AcSer_sulfhydrylase"/>
</dbReference>
<evidence type="ECO:0000256" key="5">
    <source>
        <dbReference type="RuleBase" id="RU362118"/>
    </source>
</evidence>
<dbReference type="InterPro" id="IPR015424">
    <property type="entry name" value="PyrdxlP-dep_Trfase"/>
</dbReference>
<evidence type="ECO:0000256" key="2">
    <source>
        <dbReference type="ARBA" id="ARBA00009077"/>
    </source>
</evidence>
<dbReference type="SUPFAM" id="SSF53383">
    <property type="entry name" value="PLP-dependent transferases"/>
    <property type="match status" value="1"/>
</dbReference>
<keyword evidence="4 5" id="KW-0663">Pyridoxal phosphate</keyword>
<dbReference type="Proteomes" id="UP001595715">
    <property type="component" value="Unassembled WGS sequence"/>
</dbReference>
<evidence type="ECO:0000313" key="6">
    <source>
        <dbReference type="EMBL" id="MFC4101545.1"/>
    </source>
</evidence>
<name>A0ABV8K686_9BACL</name>
<dbReference type="PANTHER" id="PTHR43797:SF2">
    <property type="entry name" value="HOMOCYSTEINE_CYSTEINE SYNTHASE"/>
    <property type="match status" value="1"/>
</dbReference>
<proteinExistence type="inferred from homology"/>
<evidence type="ECO:0000256" key="1">
    <source>
        <dbReference type="ARBA" id="ARBA00001933"/>
    </source>
</evidence>
<accession>A0ABV8K686</accession>
<comment type="similarity">
    <text evidence="2 5">Belongs to the trans-sulfuration enzymes family.</text>
</comment>
<sequence>MSEQQQERKWKFDTLQVHAGQQADPATGARAVPIYQSTSFVFKNTDHARAVINFEELGNVYSRISNPTNEVLEQRIAALEGGVGALAVASGSAAVTYAIINLAGAGDEIVAASTLYGGTYNLLDVTLPKLGITTSFVQPDEPERFREAINERTKAIFIESIGNPGLNIPDIRAIADIAHERGIPLIVDNTFGTPYLLRPLEHGADIVVHSATKYIGGHGTSIGGLIVDGGSFDWTNGNFPGFTEPDRSYNGLRYVEKFGELAYITKVRTQFLRDIGATISPFNSFLLLQGLETLSLRVERHIGNAKRIVAFLNAHPDVAWVNYPGLPDNPYYELAQHYFPKGPGSIFTFGLKGGYEAADRFINALELFSHLANVADAKSLVIHPASTTHAQLSPEAQQSAGITPDLIRLSIGIEDPDDLIADLEQAIRRAAVPVESAGA</sequence>
<organism evidence="6 7">
    <name type="scientific">Paenibacillus xanthanilyticus</name>
    <dbReference type="NCBI Taxonomy" id="1783531"/>
    <lineage>
        <taxon>Bacteria</taxon>
        <taxon>Bacillati</taxon>
        <taxon>Bacillota</taxon>
        <taxon>Bacilli</taxon>
        <taxon>Bacillales</taxon>
        <taxon>Paenibacillaceae</taxon>
        <taxon>Paenibacillus</taxon>
    </lineage>
</organism>
<protein>
    <submittedName>
        <fullName evidence="6">O-acetylhomoserine aminocarboxypropyltransferase/cysteine synthase family protein</fullName>
    </submittedName>
</protein>
<evidence type="ECO:0000313" key="7">
    <source>
        <dbReference type="Proteomes" id="UP001595715"/>
    </source>
</evidence>
<comment type="caution">
    <text evidence="6">The sequence shown here is derived from an EMBL/GenBank/DDBJ whole genome shotgun (WGS) entry which is preliminary data.</text>
</comment>
<dbReference type="Gene3D" id="3.90.1150.10">
    <property type="entry name" value="Aspartate Aminotransferase, domain 1"/>
    <property type="match status" value="1"/>
</dbReference>
<dbReference type="RefSeq" id="WP_377720157.1">
    <property type="nucleotide sequence ID" value="NZ_JBHSAM010000028.1"/>
</dbReference>
<dbReference type="InterPro" id="IPR000277">
    <property type="entry name" value="Cys/Met-Metab_PyrdxlP-dep_enz"/>
</dbReference>
<dbReference type="PANTHER" id="PTHR43797">
    <property type="entry name" value="HOMOCYSTEINE/CYSTEINE SYNTHASE"/>
    <property type="match status" value="1"/>
</dbReference>
<dbReference type="NCBIfam" id="TIGR01326">
    <property type="entry name" value="OAH_OAS_sulfhy"/>
    <property type="match status" value="1"/>
</dbReference>
<reference evidence="7" key="1">
    <citation type="journal article" date="2019" name="Int. J. Syst. Evol. Microbiol.">
        <title>The Global Catalogue of Microorganisms (GCM) 10K type strain sequencing project: providing services to taxonomists for standard genome sequencing and annotation.</title>
        <authorList>
            <consortium name="The Broad Institute Genomics Platform"/>
            <consortium name="The Broad Institute Genome Sequencing Center for Infectious Disease"/>
            <person name="Wu L."/>
            <person name="Ma J."/>
        </authorList>
    </citation>
    <scope>NUCLEOTIDE SEQUENCE [LARGE SCALE GENOMIC DNA]</scope>
    <source>
        <strain evidence="7">IBRC-M 10987</strain>
    </source>
</reference>
<keyword evidence="7" id="KW-1185">Reference proteome</keyword>
<gene>
    <name evidence="6" type="ORF">ACFOZ8_18020</name>
</gene>
<comment type="cofactor">
    <cofactor evidence="1 5">
        <name>pyridoxal 5'-phosphate</name>
        <dbReference type="ChEBI" id="CHEBI:597326"/>
    </cofactor>
</comment>
<dbReference type="Gene3D" id="3.40.640.10">
    <property type="entry name" value="Type I PLP-dependent aspartate aminotransferase-like (Major domain)"/>
    <property type="match status" value="1"/>
</dbReference>
<dbReference type="InterPro" id="IPR015422">
    <property type="entry name" value="PyrdxlP-dep_Trfase_small"/>
</dbReference>
<dbReference type="PIRSF" id="PIRSF001434">
    <property type="entry name" value="CGS"/>
    <property type="match status" value="1"/>
</dbReference>
<dbReference type="InterPro" id="IPR015421">
    <property type="entry name" value="PyrdxlP-dep_Trfase_major"/>
</dbReference>
<dbReference type="InterPro" id="IPR054542">
    <property type="entry name" value="Cys_met_metab_PP"/>
</dbReference>
<dbReference type="Pfam" id="PF01053">
    <property type="entry name" value="Cys_Met_Meta_PP"/>
    <property type="match status" value="1"/>
</dbReference>
<dbReference type="CDD" id="cd00614">
    <property type="entry name" value="CGS_like"/>
    <property type="match status" value="1"/>
</dbReference>
<dbReference type="EMBL" id="JBHSAM010000028">
    <property type="protein sequence ID" value="MFC4101545.1"/>
    <property type="molecule type" value="Genomic_DNA"/>
</dbReference>
<dbReference type="PROSITE" id="PS00868">
    <property type="entry name" value="CYS_MET_METAB_PP"/>
    <property type="match status" value="1"/>
</dbReference>
<keyword evidence="3" id="KW-0808">Transferase</keyword>
<evidence type="ECO:0000256" key="4">
    <source>
        <dbReference type="ARBA" id="ARBA00022898"/>
    </source>
</evidence>